<evidence type="ECO:0000313" key="1">
    <source>
        <dbReference type="EMBL" id="GIY14463.1"/>
    </source>
</evidence>
<evidence type="ECO:0008006" key="3">
    <source>
        <dbReference type="Google" id="ProtNLM"/>
    </source>
</evidence>
<evidence type="ECO:0000313" key="2">
    <source>
        <dbReference type="Proteomes" id="UP001054837"/>
    </source>
</evidence>
<protein>
    <recommendedName>
        <fullName evidence="3">LAGLIDADG homing endonuclease</fullName>
    </recommendedName>
</protein>
<sequence>MKNHGGTFFNEIMIYFEEWIKGLDIKDFEGLKKPNHQLKKRVPFEVTGRLLEEWAKFTSPIKLVDRLYECNCVRSTTKKSFSAFPKGRVIERVRHRIHL</sequence>
<keyword evidence="2" id="KW-1185">Reference proteome</keyword>
<gene>
    <name evidence="1" type="ORF">CDAR_574291</name>
</gene>
<dbReference type="EMBL" id="BPLQ01005366">
    <property type="protein sequence ID" value="GIY14463.1"/>
    <property type="molecule type" value="Genomic_DNA"/>
</dbReference>
<organism evidence="1 2">
    <name type="scientific">Caerostris darwini</name>
    <dbReference type="NCBI Taxonomy" id="1538125"/>
    <lineage>
        <taxon>Eukaryota</taxon>
        <taxon>Metazoa</taxon>
        <taxon>Ecdysozoa</taxon>
        <taxon>Arthropoda</taxon>
        <taxon>Chelicerata</taxon>
        <taxon>Arachnida</taxon>
        <taxon>Araneae</taxon>
        <taxon>Araneomorphae</taxon>
        <taxon>Entelegynae</taxon>
        <taxon>Araneoidea</taxon>
        <taxon>Araneidae</taxon>
        <taxon>Caerostris</taxon>
    </lineage>
</organism>
<comment type="caution">
    <text evidence="1">The sequence shown here is derived from an EMBL/GenBank/DDBJ whole genome shotgun (WGS) entry which is preliminary data.</text>
</comment>
<name>A0AAV4R308_9ARAC</name>
<dbReference type="AlphaFoldDB" id="A0AAV4R308"/>
<reference evidence="1 2" key="1">
    <citation type="submission" date="2021-06" db="EMBL/GenBank/DDBJ databases">
        <title>Caerostris darwini draft genome.</title>
        <authorList>
            <person name="Kono N."/>
            <person name="Arakawa K."/>
        </authorList>
    </citation>
    <scope>NUCLEOTIDE SEQUENCE [LARGE SCALE GENOMIC DNA]</scope>
</reference>
<accession>A0AAV4R308</accession>
<proteinExistence type="predicted"/>
<dbReference type="Proteomes" id="UP001054837">
    <property type="component" value="Unassembled WGS sequence"/>
</dbReference>